<reference evidence="1" key="2">
    <citation type="journal article" date="2010" name="Science">
        <title>The genome of the Western clawed frog Xenopus tropicalis.</title>
        <authorList>
            <person name="Hellsten U."/>
            <person name="Harland R.M."/>
            <person name="Gilchrist M.J."/>
            <person name="Hendrix D."/>
            <person name="Jurka J."/>
            <person name="Kapitonov V."/>
            <person name="Ovcharenko I."/>
            <person name="Putnam N.H."/>
            <person name="Shu S."/>
            <person name="Taher L."/>
            <person name="Blitz I.L."/>
            <person name="Blumberg B."/>
            <person name="Dichmann D.S."/>
            <person name="Dubchak I."/>
            <person name="Amaya E."/>
            <person name="Detter J.C."/>
            <person name="Fletcher R."/>
            <person name="Gerhard D.S."/>
            <person name="Goodstein D."/>
            <person name="Graves T."/>
            <person name="Grigoriev I.V."/>
            <person name="Grimwood J."/>
            <person name="Kawashima T."/>
            <person name="Lindquist E."/>
            <person name="Lucas S.M."/>
            <person name="Mead P.E."/>
            <person name="Mitros T."/>
            <person name="Ogino H."/>
            <person name="Ohta Y."/>
            <person name="Poliakov A.V."/>
            <person name="Pollet N."/>
            <person name="Robert J."/>
            <person name="Salamov A."/>
            <person name="Sater A.K."/>
            <person name="Schmutz J."/>
            <person name="Terry A."/>
            <person name="Vize P.D."/>
            <person name="Warren W.C."/>
            <person name="Wells D."/>
            <person name="Wills A."/>
            <person name="Wilson R.K."/>
            <person name="Zimmerman L.B."/>
            <person name="Zorn A.M."/>
            <person name="Grainger R."/>
            <person name="Grammer T."/>
            <person name="Khokha M.K."/>
            <person name="Richardson P.M."/>
            <person name="Rokhsar D.S."/>
        </authorList>
    </citation>
    <scope>NUCLEOTIDE SEQUENCE [LARGE SCALE GENOMIC DNA]</scope>
    <source>
        <strain evidence="1">Nigerian</strain>
    </source>
</reference>
<sequence length="76" mass="8738">MPPIPPYTRGTGFTHWVRGKCNAINASYTPIYQVHRLYSLDYTMHLWRPIGRGSLSGHQRVQLGWDGWTHSVATLE</sequence>
<proteinExistence type="predicted"/>
<reference evidence="1" key="3">
    <citation type="submission" date="2016-05" db="EMBL/GenBank/DDBJ databases">
        <title>WGS assembly of Xenopus tropicalis.</title>
        <authorList>
            <person name="Sessions A."/>
            <person name="Jenkins J."/>
            <person name="Mitros T."/>
            <person name="Lyons J.T."/>
            <person name="Dichmann D.S."/>
            <person name="Robert J."/>
            <person name="Harland R.M."/>
            <person name="Rokhsar D.S."/>
        </authorList>
    </citation>
    <scope>NUCLEOTIDE SEQUENCE</scope>
    <source>
        <strain evidence="1">Nigerian</strain>
    </source>
</reference>
<reference evidence="1" key="1">
    <citation type="submission" date="2009-11" db="EMBL/GenBank/DDBJ databases">
        <authorList>
            <consortium name="US DOE Joint Genome Institute (JGI-PGF)"/>
            <person name="Ottilar R."/>
            <person name="Schmutz J."/>
            <person name="Salamov A."/>
            <person name="Cheng J.F."/>
            <person name="Lucas S."/>
            <person name="Pitluck S."/>
            <person name="Gundlach H."/>
            <person name="Guo Y."/>
            <person name="Haberer G."/>
            <person name="Nasrallah J."/>
            <person name="Mayer K.F.X."/>
            <person name="van de Peer Y."/>
            <person name="Weigel D."/>
            <person name="Grigoriev I.V."/>
        </authorList>
    </citation>
    <scope>NUCLEOTIDE SEQUENCE</scope>
    <source>
        <strain evidence="1">Nigerian</strain>
    </source>
</reference>
<organism evidence="1">
    <name type="scientific">Xenopus tropicalis</name>
    <name type="common">Western clawed frog</name>
    <name type="synonym">Silurana tropicalis</name>
    <dbReference type="NCBI Taxonomy" id="8364"/>
    <lineage>
        <taxon>Eukaryota</taxon>
        <taxon>Metazoa</taxon>
        <taxon>Chordata</taxon>
        <taxon>Craniata</taxon>
        <taxon>Vertebrata</taxon>
        <taxon>Euteleostomi</taxon>
        <taxon>Amphibia</taxon>
        <taxon>Batrachia</taxon>
        <taxon>Anura</taxon>
        <taxon>Pipoidea</taxon>
        <taxon>Pipidae</taxon>
        <taxon>Xenopodinae</taxon>
        <taxon>Xenopus</taxon>
        <taxon>Silurana</taxon>
    </lineage>
</organism>
<gene>
    <name evidence="1" type="ORF">XENTR_v90028282mg</name>
</gene>
<evidence type="ECO:0000313" key="1">
    <source>
        <dbReference type="EMBL" id="OCA16420.1"/>
    </source>
</evidence>
<name>A0A1B8Y0G4_XENTR</name>
<protein>
    <submittedName>
        <fullName evidence="1">Uncharacterized protein</fullName>
    </submittedName>
</protein>
<dbReference type="AlphaFoldDB" id="A0A1B8Y0G4"/>
<accession>A0A1B8Y0G4</accession>
<dbReference type="EMBL" id="KV460611">
    <property type="protein sequence ID" value="OCA16420.1"/>
    <property type="molecule type" value="Genomic_DNA"/>
</dbReference>